<feature type="compositionally biased region" description="Low complexity" evidence="1">
    <location>
        <begin position="108"/>
        <end position="118"/>
    </location>
</feature>
<accession>A0A2K5ARH9</accession>
<evidence type="ECO:0000256" key="1">
    <source>
        <dbReference type="SAM" id="MobiDB-lite"/>
    </source>
</evidence>
<organism evidence="2 3">
    <name type="scientific">Candidatus Nitrosocaldus cavascurensis</name>
    <dbReference type="NCBI Taxonomy" id="2058097"/>
    <lineage>
        <taxon>Archaea</taxon>
        <taxon>Nitrososphaerota</taxon>
        <taxon>Nitrososphaeria</taxon>
        <taxon>Candidatus Nitrosocaldales</taxon>
        <taxon>Candidatus Nitrosocaldaceae</taxon>
        <taxon>Candidatus Nitrosocaldus</taxon>
    </lineage>
</organism>
<evidence type="ECO:0000313" key="3">
    <source>
        <dbReference type="Proteomes" id="UP000236248"/>
    </source>
</evidence>
<dbReference type="EMBL" id="LT981265">
    <property type="protein sequence ID" value="SPC34204.1"/>
    <property type="molecule type" value="Genomic_DNA"/>
</dbReference>
<protein>
    <submittedName>
        <fullName evidence="2">Uncharacterized protein</fullName>
    </submittedName>
</protein>
<dbReference type="GeneID" id="41595063"/>
<name>A0A2K5ARH9_9ARCH</name>
<dbReference type="AlphaFoldDB" id="A0A2K5ARH9"/>
<evidence type="ECO:0000313" key="2">
    <source>
        <dbReference type="EMBL" id="SPC34204.1"/>
    </source>
</evidence>
<keyword evidence="3" id="KW-1185">Reference proteome</keyword>
<dbReference type="RefSeq" id="WP_148695189.1">
    <property type="nucleotide sequence ID" value="NZ_LT981265.1"/>
</dbReference>
<dbReference type="Proteomes" id="UP000236248">
    <property type="component" value="Chromosome NCAV"/>
</dbReference>
<proteinExistence type="predicted"/>
<feature type="region of interest" description="Disordered" evidence="1">
    <location>
        <begin position="90"/>
        <end position="118"/>
    </location>
</feature>
<sequence length="133" mass="14300">MGLEAIEGIARALDKANALFSSAVAESNNSRRKVLLEEAFKAYVDILTYIPPYKHSTTMSMVLIKRAVLEKIHVIEAMIEKEIEQSVTITASSNSDSHVGNGNGNGNGSSVSSGNSTSMEIEEALTRARLSID</sequence>
<reference evidence="3" key="1">
    <citation type="submission" date="2018-01" db="EMBL/GenBank/DDBJ databases">
        <authorList>
            <person name="Kerou L M."/>
        </authorList>
    </citation>
    <scope>NUCLEOTIDE SEQUENCE [LARGE SCALE GENOMIC DNA]</scope>
    <source>
        <strain evidence="3">SCU2</strain>
    </source>
</reference>
<dbReference type="KEGG" id="ncv:NCAV_1027"/>
<gene>
    <name evidence="2" type="ORF">NCAV_1027</name>
</gene>